<dbReference type="PANTHER" id="PTHR34322:SF2">
    <property type="entry name" value="TRANSPOSASE IS200-LIKE DOMAIN-CONTAINING PROTEIN"/>
    <property type="match status" value="1"/>
</dbReference>
<evidence type="ECO:0000259" key="1">
    <source>
        <dbReference type="PROSITE" id="PS50943"/>
    </source>
</evidence>
<dbReference type="AlphaFoldDB" id="A0A239I1X2"/>
<dbReference type="InterPro" id="IPR001387">
    <property type="entry name" value="Cro/C1-type_HTH"/>
</dbReference>
<dbReference type="OrthoDB" id="9788881at2"/>
<dbReference type="CDD" id="cd00093">
    <property type="entry name" value="HTH_XRE"/>
    <property type="match status" value="1"/>
</dbReference>
<keyword evidence="3" id="KW-1185">Reference proteome</keyword>
<dbReference type="EMBL" id="FZOJ01000025">
    <property type="protein sequence ID" value="SNS87519.1"/>
    <property type="molecule type" value="Genomic_DNA"/>
</dbReference>
<dbReference type="Pfam" id="PF01797">
    <property type="entry name" value="Y1_Tnp"/>
    <property type="match status" value="1"/>
</dbReference>
<dbReference type="PROSITE" id="PS50943">
    <property type="entry name" value="HTH_CROC1"/>
    <property type="match status" value="1"/>
</dbReference>
<dbReference type="SMART" id="SM01321">
    <property type="entry name" value="Y1_Tnp"/>
    <property type="match status" value="1"/>
</dbReference>
<dbReference type="SUPFAM" id="SSF143422">
    <property type="entry name" value="Transposase IS200-like"/>
    <property type="match status" value="1"/>
</dbReference>
<feature type="domain" description="HTH cro/C1-type" evidence="1">
    <location>
        <begin position="229"/>
        <end position="256"/>
    </location>
</feature>
<accession>A0A239I1X2</accession>
<dbReference type="Proteomes" id="UP000198304">
    <property type="component" value="Unassembled WGS sequence"/>
</dbReference>
<dbReference type="GO" id="GO:0004803">
    <property type="term" value="F:transposase activity"/>
    <property type="evidence" value="ECO:0007669"/>
    <property type="project" value="InterPro"/>
</dbReference>
<dbReference type="GO" id="GO:0003677">
    <property type="term" value="F:DNA binding"/>
    <property type="evidence" value="ECO:0007669"/>
    <property type="project" value="InterPro"/>
</dbReference>
<dbReference type="Gene3D" id="3.30.70.1290">
    <property type="entry name" value="Transposase IS200-like"/>
    <property type="match status" value="1"/>
</dbReference>
<evidence type="ECO:0000313" key="2">
    <source>
        <dbReference type="EMBL" id="SNS87519.1"/>
    </source>
</evidence>
<dbReference type="PANTHER" id="PTHR34322">
    <property type="entry name" value="TRANSPOSASE, Y1_TNP DOMAIN-CONTAINING"/>
    <property type="match status" value="1"/>
</dbReference>
<reference evidence="2 3" key="1">
    <citation type="submission" date="2017-06" db="EMBL/GenBank/DDBJ databases">
        <authorList>
            <person name="Kim H.J."/>
            <person name="Triplett B.A."/>
        </authorList>
    </citation>
    <scope>NUCLEOTIDE SEQUENCE [LARGE SCALE GENOMIC DNA]</scope>
    <source>
        <strain evidence="2 3">SCA</strain>
    </source>
</reference>
<dbReference type="RefSeq" id="WP_089284430.1">
    <property type="nucleotide sequence ID" value="NZ_FZOJ01000025.1"/>
</dbReference>
<gene>
    <name evidence="2" type="ORF">SAMN05446037_102518</name>
</gene>
<dbReference type="InterPro" id="IPR002686">
    <property type="entry name" value="Transposase_17"/>
</dbReference>
<dbReference type="NCBIfam" id="NF047646">
    <property type="entry name" value="REP_Tyr_transpos"/>
    <property type="match status" value="1"/>
</dbReference>
<dbReference type="GO" id="GO:0006313">
    <property type="term" value="P:DNA transposition"/>
    <property type="evidence" value="ECO:0007669"/>
    <property type="project" value="InterPro"/>
</dbReference>
<sequence length="257" mass="30076">MPRNAREKSQSGIYHVIIRGANRQEIFHDDEDCLRFLETLEKYKVKSEIKIYGWCLMNNHIHLIVKEGKEELSTTMKRIGVSFVGYYHLKYDTTGHLFQDRYKSENVESEGYLITVVRYIHQNPVKAGLVNMPQDWKWSSCTEYYGKKPYKQGLLDSELILRLFSEDKNIAMKRFKEFNEEKNKDNCLDEVIIKRLKDEEARLEINKMIPGVSVAQIKSLPKEQRDKIIKTAKSLEGISQRQLARILGVSQTLISKV</sequence>
<dbReference type="InterPro" id="IPR036515">
    <property type="entry name" value="Transposase_17_sf"/>
</dbReference>
<evidence type="ECO:0000313" key="3">
    <source>
        <dbReference type="Proteomes" id="UP000198304"/>
    </source>
</evidence>
<proteinExistence type="predicted"/>
<protein>
    <submittedName>
        <fullName evidence="2">REP element-mobilizing transposase RayT</fullName>
    </submittedName>
</protein>
<name>A0A239I1X2_9FIRM</name>
<organism evidence="2 3">
    <name type="scientific">Anaerovirgula multivorans</name>
    <dbReference type="NCBI Taxonomy" id="312168"/>
    <lineage>
        <taxon>Bacteria</taxon>
        <taxon>Bacillati</taxon>
        <taxon>Bacillota</taxon>
        <taxon>Clostridia</taxon>
        <taxon>Peptostreptococcales</taxon>
        <taxon>Natronincolaceae</taxon>
        <taxon>Anaerovirgula</taxon>
    </lineage>
</organism>